<evidence type="ECO:0000313" key="3">
    <source>
        <dbReference type="Proteomes" id="UP000094256"/>
    </source>
</evidence>
<reference evidence="2 3" key="1">
    <citation type="submission" date="2016-01" db="EMBL/GenBank/DDBJ databases">
        <title>Complete genome and mega plasmid sequence of Sphingomonas panacis DCY99 elicits systemic resistance in rice to Xanthomonas oryzae.</title>
        <authorList>
            <person name="Kim Y.J."/>
            <person name="Yang D.C."/>
            <person name="Sing P."/>
        </authorList>
    </citation>
    <scope>NUCLEOTIDE SEQUENCE [LARGE SCALE GENOMIC DNA]</scope>
    <source>
        <strain evidence="2 3">DCY99</strain>
        <plasmid evidence="3">Plasmid</plasmid>
    </source>
</reference>
<protein>
    <submittedName>
        <fullName evidence="2">Uncharacterized protein</fullName>
    </submittedName>
</protein>
<keyword evidence="2" id="KW-0614">Plasmid</keyword>
<gene>
    <name evidence="2" type="ORF">AWL63_23525</name>
</gene>
<feature type="region of interest" description="Disordered" evidence="1">
    <location>
        <begin position="22"/>
        <end position="41"/>
    </location>
</feature>
<evidence type="ECO:0000256" key="1">
    <source>
        <dbReference type="SAM" id="MobiDB-lite"/>
    </source>
</evidence>
<proteinExistence type="predicted"/>
<dbReference type="EMBL" id="CP014169">
    <property type="protein sequence ID" value="AOH87142.1"/>
    <property type="molecule type" value="Genomic_DNA"/>
</dbReference>
<organism evidence="2 3">
    <name type="scientific">Sphingomonas panacis</name>
    <dbReference type="NCBI Taxonomy" id="1560345"/>
    <lineage>
        <taxon>Bacteria</taxon>
        <taxon>Pseudomonadati</taxon>
        <taxon>Pseudomonadota</taxon>
        <taxon>Alphaproteobacteria</taxon>
        <taxon>Sphingomonadales</taxon>
        <taxon>Sphingomonadaceae</taxon>
        <taxon>Sphingomonas</taxon>
    </lineage>
</organism>
<name>A0A1B3ZI90_9SPHN</name>
<keyword evidence="3" id="KW-1185">Reference proteome</keyword>
<evidence type="ECO:0000313" key="2">
    <source>
        <dbReference type="EMBL" id="AOH87142.1"/>
    </source>
</evidence>
<geneLocation type="plasmid" evidence="3"/>
<sequence length="85" mass="9168">MQANARGQDLIEMVDHGNQTFRTMNLPSTHAADADRRTGTDRVPQGFDAALIIVRAAALDHRHQRVGDAVIVGEHSAVAVGTDRP</sequence>
<dbReference type="Proteomes" id="UP000094256">
    <property type="component" value="Plasmid unnamed"/>
</dbReference>
<dbReference type="AlphaFoldDB" id="A0A1B3ZI90"/>
<accession>A0A1B3ZI90</accession>
<dbReference type="KEGG" id="span:AWL63_23525"/>